<name>A0ABD0Y7M6_9HEMI</name>
<protein>
    <submittedName>
        <fullName evidence="1">Uncharacterized protein</fullName>
    </submittedName>
</protein>
<evidence type="ECO:0000313" key="1">
    <source>
        <dbReference type="EMBL" id="KAL1114918.1"/>
    </source>
</evidence>
<comment type="caution">
    <text evidence="1">The sequence shown here is derived from an EMBL/GenBank/DDBJ whole genome shotgun (WGS) entry which is preliminary data.</text>
</comment>
<dbReference type="EMBL" id="JBFDAA010000021">
    <property type="protein sequence ID" value="KAL1114918.1"/>
    <property type="molecule type" value="Genomic_DNA"/>
</dbReference>
<sequence length="116" mass="12877">MTSSSCLENDFLDDIMGYSSVLKSSAKLYQLASLPGSPSVYGRIRSWILQDQQGSDPQLYEGHPIIRKSTLKTPEDLDEAVQQFTLAVQRAARNSSQPPTPKFSTQSINLHNVYVS</sequence>
<organism evidence="1 2">
    <name type="scientific">Ranatra chinensis</name>
    <dbReference type="NCBI Taxonomy" id="642074"/>
    <lineage>
        <taxon>Eukaryota</taxon>
        <taxon>Metazoa</taxon>
        <taxon>Ecdysozoa</taxon>
        <taxon>Arthropoda</taxon>
        <taxon>Hexapoda</taxon>
        <taxon>Insecta</taxon>
        <taxon>Pterygota</taxon>
        <taxon>Neoptera</taxon>
        <taxon>Paraneoptera</taxon>
        <taxon>Hemiptera</taxon>
        <taxon>Heteroptera</taxon>
        <taxon>Panheteroptera</taxon>
        <taxon>Nepomorpha</taxon>
        <taxon>Nepidae</taxon>
        <taxon>Ranatrinae</taxon>
        <taxon>Ranatra</taxon>
    </lineage>
</organism>
<evidence type="ECO:0000313" key="2">
    <source>
        <dbReference type="Proteomes" id="UP001558652"/>
    </source>
</evidence>
<proteinExistence type="predicted"/>
<accession>A0ABD0Y7M6</accession>
<dbReference type="AlphaFoldDB" id="A0ABD0Y7M6"/>
<gene>
    <name evidence="1" type="ORF">AAG570_007742</name>
</gene>
<keyword evidence="2" id="KW-1185">Reference proteome</keyword>
<dbReference type="Proteomes" id="UP001558652">
    <property type="component" value="Unassembled WGS sequence"/>
</dbReference>
<reference evidence="1 2" key="1">
    <citation type="submission" date="2024-07" db="EMBL/GenBank/DDBJ databases">
        <title>Chromosome-level genome assembly of the water stick insect Ranatra chinensis (Heteroptera: Nepidae).</title>
        <authorList>
            <person name="Liu X."/>
        </authorList>
    </citation>
    <scope>NUCLEOTIDE SEQUENCE [LARGE SCALE GENOMIC DNA]</scope>
    <source>
        <strain evidence="1">Cailab_2021Rc</strain>
        <tissue evidence="1">Muscle</tissue>
    </source>
</reference>